<dbReference type="InterPro" id="IPR037443">
    <property type="entry name" value="LURAP1"/>
</dbReference>
<reference evidence="2" key="1">
    <citation type="submission" date="2025-08" db="UniProtKB">
        <authorList>
            <consortium name="Ensembl"/>
        </authorList>
    </citation>
    <scope>IDENTIFICATION</scope>
</reference>
<proteinExistence type="predicted"/>
<feature type="compositionally biased region" description="Basic and acidic residues" evidence="1">
    <location>
        <begin position="254"/>
        <end position="263"/>
    </location>
</feature>
<dbReference type="OrthoDB" id="8911462at2759"/>
<feature type="region of interest" description="Disordered" evidence="1">
    <location>
        <begin position="168"/>
        <end position="195"/>
    </location>
</feature>
<dbReference type="PANTHER" id="PTHR33767:SF2">
    <property type="entry name" value="LEUCINE RICH ADAPTOR PROTEIN 1"/>
    <property type="match status" value="1"/>
</dbReference>
<dbReference type="Proteomes" id="UP000265000">
    <property type="component" value="Unplaced"/>
</dbReference>
<protein>
    <submittedName>
        <fullName evidence="2">Leucine rich adaptor protein 1-like</fullName>
    </submittedName>
</protein>
<dbReference type="Ensembl" id="ENSFHET00000020227.1">
    <property type="protein sequence ID" value="ENSFHEP00000012852.1"/>
    <property type="gene ID" value="ENSFHEG00000014305.1"/>
</dbReference>
<feature type="compositionally biased region" description="Polar residues" evidence="1">
    <location>
        <begin position="264"/>
        <end position="276"/>
    </location>
</feature>
<sequence length="314" mass="34434">MTLRTRSSSSTAGDRYNLCSGMPEDVFGDFCPDLIELENKIGRKTPESLLVWMKDGADGTGGWDSDALDRQERGSDGLSDKINNLKQEMRRLRCADVRILRQLVAVHEGIETMRWLIDDRGLLTSRSSSLTDSLSSLPPVEEHVPSASPCRADQSPAFPEDIRITADEKAADQQPPHAEASEPRPVCPSKVEDYSQAPLSAASSLVSADVAKSQTPEPNSARLHIRNGAETIRRALLRSCKRKQTKANSGPAAARRDAGEKNSVHLTQGNSALITSDDTKREEEEESSAGGEKELLGYDLQWSWVDSKDDVTFL</sequence>
<dbReference type="GO" id="GO:0001819">
    <property type="term" value="P:positive regulation of cytokine production"/>
    <property type="evidence" value="ECO:0007669"/>
    <property type="project" value="TreeGrafter"/>
</dbReference>
<feature type="region of interest" description="Disordered" evidence="1">
    <location>
        <begin position="241"/>
        <end position="293"/>
    </location>
</feature>
<dbReference type="AlphaFoldDB" id="A0A3Q2PK89"/>
<feature type="compositionally biased region" description="Low complexity" evidence="1">
    <location>
        <begin position="127"/>
        <end position="137"/>
    </location>
</feature>
<dbReference type="STRING" id="8078.ENSFHEP00000012852"/>
<accession>A0A3Q2PK89</accession>
<feature type="region of interest" description="Disordered" evidence="1">
    <location>
        <begin position="127"/>
        <end position="156"/>
    </location>
</feature>
<feature type="region of interest" description="Disordered" evidence="1">
    <location>
        <begin position="61"/>
        <end position="80"/>
    </location>
</feature>
<organism evidence="2 3">
    <name type="scientific">Fundulus heteroclitus</name>
    <name type="common">Killifish</name>
    <name type="synonym">Mummichog</name>
    <dbReference type="NCBI Taxonomy" id="8078"/>
    <lineage>
        <taxon>Eukaryota</taxon>
        <taxon>Metazoa</taxon>
        <taxon>Chordata</taxon>
        <taxon>Craniata</taxon>
        <taxon>Vertebrata</taxon>
        <taxon>Euteleostomi</taxon>
        <taxon>Actinopterygii</taxon>
        <taxon>Neopterygii</taxon>
        <taxon>Teleostei</taxon>
        <taxon>Neoteleostei</taxon>
        <taxon>Acanthomorphata</taxon>
        <taxon>Ovalentaria</taxon>
        <taxon>Atherinomorphae</taxon>
        <taxon>Cyprinodontiformes</taxon>
        <taxon>Fundulidae</taxon>
        <taxon>Fundulus</taxon>
    </lineage>
</organism>
<dbReference type="GeneTree" id="ENSGT00530000063790"/>
<dbReference type="GeneID" id="105925219"/>
<keyword evidence="3" id="KW-1185">Reference proteome</keyword>
<name>A0A3Q2PK89_FUNHE</name>
<feature type="compositionally biased region" description="Basic and acidic residues" evidence="1">
    <location>
        <begin position="67"/>
        <end position="79"/>
    </location>
</feature>
<evidence type="ECO:0000256" key="1">
    <source>
        <dbReference type="SAM" id="MobiDB-lite"/>
    </source>
</evidence>
<dbReference type="InterPro" id="IPR039499">
    <property type="entry name" value="LURA1/LRA25"/>
</dbReference>
<reference evidence="2" key="2">
    <citation type="submission" date="2025-09" db="UniProtKB">
        <authorList>
            <consortium name="Ensembl"/>
        </authorList>
    </citation>
    <scope>IDENTIFICATION</scope>
</reference>
<dbReference type="GO" id="GO:0043123">
    <property type="term" value="P:positive regulation of canonical NF-kappaB signal transduction"/>
    <property type="evidence" value="ECO:0007669"/>
    <property type="project" value="InterPro"/>
</dbReference>
<evidence type="ECO:0000313" key="3">
    <source>
        <dbReference type="Proteomes" id="UP000265000"/>
    </source>
</evidence>
<dbReference type="Pfam" id="PF14854">
    <property type="entry name" value="LURAP"/>
    <property type="match status" value="1"/>
</dbReference>
<dbReference type="PANTHER" id="PTHR33767">
    <property type="entry name" value="LEUCINE RICH ADAPTOR PROTEIN 1-LIKE"/>
    <property type="match status" value="1"/>
</dbReference>
<evidence type="ECO:0000313" key="2">
    <source>
        <dbReference type="Ensembl" id="ENSFHEP00000012852.1"/>
    </source>
</evidence>